<evidence type="ECO:0008006" key="4">
    <source>
        <dbReference type="Google" id="ProtNLM"/>
    </source>
</evidence>
<comment type="caution">
    <text evidence="2">The sequence shown here is derived from an EMBL/GenBank/DDBJ whole genome shotgun (WGS) entry which is preliminary data.</text>
</comment>
<gene>
    <name evidence="2" type="ORF">VN21_08320</name>
</gene>
<evidence type="ECO:0000313" key="2">
    <source>
        <dbReference type="EMBL" id="KKY01512.1"/>
    </source>
</evidence>
<reference evidence="2 3" key="1">
    <citation type="submission" date="2015-04" db="EMBL/GenBank/DDBJ databases">
        <title>Microcin producing Clostridium sp. JC272T.</title>
        <authorList>
            <person name="Jyothsna T."/>
            <person name="Sasikala C."/>
            <person name="Ramana C."/>
        </authorList>
    </citation>
    <scope>NUCLEOTIDE SEQUENCE [LARGE SCALE GENOMIC DNA]</scope>
    <source>
        <strain evidence="2 3">JC272</strain>
    </source>
</reference>
<feature type="transmembrane region" description="Helical" evidence="1">
    <location>
        <begin position="37"/>
        <end position="56"/>
    </location>
</feature>
<organism evidence="2 3">
    <name type="scientific">Paraclostridium benzoelyticum</name>
    <dbReference type="NCBI Taxonomy" id="1629550"/>
    <lineage>
        <taxon>Bacteria</taxon>
        <taxon>Bacillati</taxon>
        <taxon>Bacillota</taxon>
        <taxon>Clostridia</taxon>
        <taxon>Peptostreptococcales</taxon>
        <taxon>Peptostreptococcaceae</taxon>
        <taxon>Paraclostridium</taxon>
    </lineage>
</organism>
<dbReference type="PATRIC" id="fig|1629550.3.peg.1103"/>
<feature type="transmembrane region" description="Helical" evidence="1">
    <location>
        <begin position="12"/>
        <end position="31"/>
    </location>
</feature>
<feature type="non-terminal residue" evidence="2">
    <location>
        <position position="67"/>
    </location>
</feature>
<keyword evidence="3" id="KW-1185">Reference proteome</keyword>
<name>A0A0M3DJH0_9FIRM</name>
<protein>
    <recommendedName>
        <fullName evidence="4">DUF2752 domain-containing protein</fullName>
    </recommendedName>
</protein>
<keyword evidence="1" id="KW-1133">Transmembrane helix</keyword>
<keyword evidence="1" id="KW-0812">Transmembrane</keyword>
<sequence>MGNHFNGKIIRFLVYIFVITIIYLIPISYIESKSFCLWYNLFEIKCFGCGMTRAFFNLSRLNIKKAI</sequence>
<dbReference type="RefSeq" id="WP_046822839.1">
    <property type="nucleotide sequence ID" value="NZ_LBBT01000180.1"/>
</dbReference>
<dbReference type="InterPro" id="IPR021215">
    <property type="entry name" value="DUF2752"/>
</dbReference>
<keyword evidence="1" id="KW-0472">Membrane</keyword>
<dbReference type="AlphaFoldDB" id="A0A0M3DJH0"/>
<proteinExistence type="predicted"/>
<accession>A0A0M3DJH0</accession>
<evidence type="ECO:0000256" key="1">
    <source>
        <dbReference type="SAM" id="Phobius"/>
    </source>
</evidence>
<dbReference type="Pfam" id="PF10825">
    <property type="entry name" value="DUF2752"/>
    <property type="match status" value="1"/>
</dbReference>
<dbReference type="Proteomes" id="UP000034407">
    <property type="component" value="Unassembled WGS sequence"/>
</dbReference>
<dbReference type="EMBL" id="LBBT01000180">
    <property type="protein sequence ID" value="KKY01512.1"/>
    <property type="molecule type" value="Genomic_DNA"/>
</dbReference>
<evidence type="ECO:0000313" key="3">
    <source>
        <dbReference type="Proteomes" id="UP000034407"/>
    </source>
</evidence>